<evidence type="ECO:0000313" key="4">
    <source>
        <dbReference type="EMBL" id="KAK9877078.1"/>
    </source>
</evidence>
<evidence type="ECO:0000256" key="1">
    <source>
        <dbReference type="ARBA" id="ARBA00010363"/>
    </source>
</evidence>
<feature type="domain" description="VOC" evidence="3">
    <location>
        <begin position="7"/>
        <end position="128"/>
    </location>
</feature>
<name>A0AAW1U7Q5_9CUCU</name>
<dbReference type="Proteomes" id="UP001431783">
    <property type="component" value="Unassembled WGS sequence"/>
</dbReference>
<dbReference type="Pfam" id="PF00903">
    <property type="entry name" value="Glyoxalase"/>
    <property type="match status" value="1"/>
</dbReference>
<dbReference type="InterPro" id="IPR043194">
    <property type="entry name" value="GLOD4_C"/>
</dbReference>
<dbReference type="SUPFAM" id="SSF54593">
    <property type="entry name" value="Glyoxalase/Bleomycin resistance protein/Dihydroxybiphenyl dioxygenase"/>
    <property type="match status" value="2"/>
</dbReference>
<dbReference type="AlphaFoldDB" id="A0AAW1U7Q5"/>
<dbReference type="InterPro" id="IPR043193">
    <property type="entry name" value="GLOD4"/>
</dbReference>
<dbReference type="PANTHER" id="PTHR46466:SF1">
    <property type="entry name" value="GLYOXALASE DOMAIN-CONTAINING PROTEIN 4"/>
    <property type="match status" value="1"/>
</dbReference>
<protein>
    <recommendedName>
        <fullName evidence="3">VOC domain-containing protein</fullName>
    </recommendedName>
</protein>
<proteinExistence type="inferred from homology"/>
<dbReference type="InterPro" id="IPR004360">
    <property type="entry name" value="Glyas_Fos-R_dOase_dom"/>
</dbReference>
<evidence type="ECO:0000256" key="2">
    <source>
        <dbReference type="ARBA" id="ARBA00022737"/>
    </source>
</evidence>
<feature type="domain" description="VOC" evidence="3">
    <location>
        <begin position="136"/>
        <end position="255"/>
    </location>
</feature>
<keyword evidence="5" id="KW-1185">Reference proteome</keyword>
<dbReference type="PROSITE" id="PS51819">
    <property type="entry name" value="VOC"/>
    <property type="match status" value="2"/>
</dbReference>
<dbReference type="EMBL" id="JARQZJ010000039">
    <property type="protein sequence ID" value="KAK9877078.1"/>
    <property type="molecule type" value="Genomic_DNA"/>
</dbReference>
<dbReference type="Pfam" id="PF21701">
    <property type="entry name" value="GLOD4_C"/>
    <property type="match status" value="1"/>
</dbReference>
<dbReference type="InterPro" id="IPR029068">
    <property type="entry name" value="Glyas_Bleomycin-R_OHBP_Dase"/>
</dbReference>
<organism evidence="4 5">
    <name type="scientific">Henosepilachna vigintioctopunctata</name>
    <dbReference type="NCBI Taxonomy" id="420089"/>
    <lineage>
        <taxon>Eukaryota</taxon>
        <taxon>Metazoa</taxon>
        <taxon>Ecdysozoa</taxon>
        <taxon>Arthropoda</taxon>
        <taxon>Hexapoda</taxon>
        <taxon>Insecta</taxon>
        <taxon>Pterygota</taxon>
        <taxon>Neoptera</taxon>
        <taxon>Endopterygota</taxon>
        <taxon>Coleoptera</taxon>
        <taxon>Polyphaga</taxon>
        <taxon>Cucujiformia</taxon>
        <taxon>Coccinelloidea</taxon>
        <taxon>Coccinellidae</taxon>
        <taxon>Epilachninae</taxon>
        <taxon>Epilachnini</taxon>
        <taxon>Henosepilachna</taxon>
    </lineage>
</organism>
<reference evidence="4 5" key="1">
    <citation type="submission" date="2023-03" db="EMBL/GenBank/DDBJ databases">
        <title>Genome insight into feeding habits of ladybird beetles.</title>
        <authorList>
            <person name="Li H.-S."/>
            <person name="Huang Y.-H."/>
            <person name="Pang H."/>
        </authorList>
    </citation>
    <scope>NUCLEOTIDE SEQUENCE [LARGE SCALE GENOMIC DNA]</scope>
    <source>
        <strain evidence="4">SYSU_2023b</strain>
        <tissue evidence="4">Whole body</tissue>
    </source>
</reference>
<comment type="caution">
    <text evidence="4">The sequence shown here is derived from an EMBL/GenBank/DDBJ whole genome shotgun (WGS) entry which is preliminary data.</text>
</comment>
<evidence type="ECO:0000313" key="5">
    <source>
        <dbReference type="Proteomes" id="UP001431783"/>
    </source>
</evidence>
<dbReference type="Gene3D" id="3.10.180.10">
    <property type="entry name" value="2,3-Dihydroxybiphenyl 1,2-Dioxygenase, domain 1"/>
    <property type="match status" value="2"/>
</dbReference>
<gene>
    <name evidence="4" type="ORF">WA026_016104</name>
</gene>
<dbReference type="InterPro" id="IPR037523">
    <property type="entry name" value="VOC_core"/>
</dbReference>
<sequence>MAKIHGRSLHYVFKIGDRAKTAHFYRDILGMKVLRHEEFTEGCEATCNGPYANRWSKTMIGYGPEINHFVVELTYNYGKKTYKKGNDFVSLTIKSREALQRAKELNWPILDNNILEAPGGYRFRILDEEQPSDSDPVQKVTLACSNLIKSISFWNTLLGLAIYDKSDKTAVLGFGESQAKLELVEIGTPINRGEAFGRIAFSCPYNQQEDLNKKVTEHKATIIHPLTILETPGKASVRVLILADPDNHEICFVDDESFRKLSQVDPKGDELLENFIKNDRS</sequence>
<comment type="similarity">
    <text evidence="1">Belongs to the glyoxalase I family.</text>
</comment>
<keyword evidence="2" id="KW-0677">Repeat</keyword>
<accession>A0AAW1U7Q5</accession>
<dbReference type="PANTHER" id="PTHR46466">
    <property type="entry name" value="GLYOXALASE DOMAIN-CONTAINING PROTEIN 4"/>
    <property type="match status" value="1"/>
</dbReference>
<evidence type="ECO:0000259" key="3">
    <source>
        <dbReference type="PROSITE" id="PS51819"/>
    </source>
</evidence>
<dbReference type="CDD" id="cd16357">
    <property type="entry name" value="GLOD4_C"/>
    <property type="match status" value="1"/>
</dbReference>